<dbReference type="Pfam" id="PF04055">
    <property type="entry name" value="Radical_SAM"/>
    <property type="match status" value="1"/>
</dbReference>
<dbReference type="InterPro" id="IPR058240">
    <property type="entry name" value="rSAM_sf"/>
</dbReference>
<reference evidence="15" key="1">
    <citation type="submission" date="2023-07" db="EMBL/GenBank/DDBJ databases">
        <authorList>
            <person name="Kim M."/>
        </authorList>
    </citation>
    <scope>NUCLEOTIDE SEQUENCE</scope>
    <source>
        <strain evidence="15">BIUV-7</strain>
    </source>
</reference>
<accession>A0ABT8YFT2</accession>
<gene>
    <name evidence="15" type="primary">mtaB</name>
    <name evidence="15" type="ORF">Q4F19_20030</name>
</gene>
<dbReference type="CDD" id="cd01335">
    <property type="entry name" value="Radical_SAM"/>
    <property type="match status" value="1"/>
</dbReference>
<dbReference type="InterPro" id="IPR006638">
    <property type="entry name" value="Elp3/MiaA/NifB-like_rSAM"/>
</dbReference>
<evidence type="ECO:0000256" key="1">
    <source>
        <dbReference type="ARBA" id="ARBA00001966"/>
    </source>
</evidence>
<evidence type="ECO:0000256" key="5">
    <source>
        <dbReference type="ARBA" id="ARBA00022679"/>
    </source>
</evidence>
<dbReference type="PROSITE" id="PS51449">
    <property type="entry name" value="MTTASE_N"/>
    <property type="match status" value="1"/>
</dbReference>
<sequence>MSGPELITLGCRLNIAESEAIRLALAGETELVIVNSCAVTNEAVAETRKAIRRAARRRPDARIVVTGCASEIDRAAFEGMAEVSHVVANATKADASLYVPSFAAPQAVPAATTESAHARAFIPVQNGCDHSCTFCIIPQGRGPSRSLPAGAVVEGVRAAVAAGHREVVLTGVDVTAYGADLPGQPTLGLLVERILRLVPDLARLRLSSLDPHEMDERLIALFESEPRLMPHLHLSLQAGSDLILKRMKRRHARGQAIALVERLKAARPELAIGADIIAGFPTESEDMFADSLALIAECDIVHPHIFPFSPRTGTPAARMPQLPHDVIRTRAARLRAAAARQRNAWLETLVGSSQHVLIERDGRTGHAANFAKVRIADGATPGAIHMVRIAAQKDDHLVGSVA</sequence>
<dbReference type="RefSeq" id="WP_303546427.1">
    <property type="nucleotide sequence ID" value="NZ_JAUOTP010000011.1"/>
</dbReference>
<dbReference type="Gene3D" id="3.80.30.20">
    <property type="entry name" value="tm_1862 like domain"/>
    <property type="match status" value="1"/>
</dbReference>
<dbReference type="PANTHER" id="PTHR11918:SF45">
    <property type="entry name" value="THREONYLCARBAMOYLADENOSINE TRNA METHYLTHIOTRANSFERASE"/>
    <property type="match status" value="1"/>
</dbReference>
<comment type="function">
    <text evidence="2">Catalyzes the methylthiolation of N6-threonylcarbamoyladenosine (t(6)A), leading to the formation of 2-methylthio-N6-threonylcarbamoyladenosine (ms(2)t(6)A) at position 37 in tRNAs that read codons beginning with adenine.</text>
</comment>
<dbReference type="EMBL" id="JAUOTP010000011">
    <property type="protein sequence ID" value="MDO6416684.1"/>
    <property type="molecule type" value="Genomic_DNA"/>
</dbReference>
<dbReference type="InterPro" id="IPR023404">
    <property type="entry name" value="rSAM_horseshoe"/>
</dbReference>
<dbReference type="Proteomes" id="UP001169764">
    <property type="component" value="Unassembled WGS sequence"/>
</dbReference>
<evidence type="ECO:0000259" key="14">
    <source>
        <dbReference type="PROSITE" id="PS51918"/>
    </source>
</evidence>
<dbReference type="InterPro" id="IPR007197">
    <property type="entry name" value="rSAM"/>
</dbReference>
<dbReference type="InterPro" id="IPR005839">
    <property type="entry name" value="Methylthiotransferase"/>
</dbReference>
<dbReference type="SFLD" id="SFLDS00029">
    <property type="entry name" value="Radical_SAM"/>
    <property type="match status" value="1"/>
</dbReference>
<dbReference type="InterPro" id="IPR020612">
    <property type="entry name" value="Methylthiotransferase_CS"/>
</dbReference>
<evidence type="ECO:0000256" key="11">
    <source>
        <dbReference type="ARBA" id="ARBA00051661"/>
    </source>
</evidence>
<evidence type="ECO:0000256" key="3">
    <source>
        <dbReference type="ARBA" id="ARBA00013273"/>
    </source>
</evidence>
<keyword evidence="5" id="KW-0808">Transferase</keyword>
<keyword evidence="16" id="KW-1185">Reference proteome</keyword>
<dbReference type="PANTHER" id="PTHR11918">
    <property type="entry name" value="RADICAL SAM PROTEINS"/>
    <property type="match status" value="1"/>
</dbReference>
<keyword evidence="8" id="KW-0408">Iron</keyword>
<evidence type="ECO:0000256" key="8">
    <source>
        <dbReference type="ARBA" id="ARBA00023004"/>
    </source>
</evidence>
<proteinExistence type="predicted"/>
<keyword evidence="4" id="KW-0004">4Fe-4S</keyword>
<feature type="domain" description="Radical SAM core" evidence="14">
    <location>
        <begin position="114"/>
        <end position="347"/>
    </location>
</feature>
<comment type="catalytic activity">
    <reaction evidence="11">
        <text>N(6)-L-threonylcarbamoyladenosine(37) in tRNA + (sulfur carrier)-SH + AH2 + 2 S-adenosyl-L-methionine = 2-methylsulfanyl-N(6)-L-threonylcarbamoyladenosine(37) in tRNA + (sulfur carrier)-H + 5'-deoxyadenosine + L-methionine + A + S-adenosyl-L-homocysteine + 2 H(+)</text>
        <dbReference type="Rhea" id="RHEA:37075"/>
        <dbReference type="Rhea" id="RHEA-COMP:10163"/>
        <dbReference type="Rhea" id="RHEA-COMP:11092"/>
        <dbReference type="Rhea" id="RHEA-COMP:14737"/>
        <dbReference type="Rhea" id="RHEA-COMP:14739"/>
        <dbReference type="ChEBI" id="CHEBI:13193"/>
        <dbReference type="ChEBI" id="CHEBI:15378"/>
        <dbReference type="ChEBI" id="CHEBI:17319"/>
        <dbReference type="ChEBI" id="CHEBI:17499"/>
        <dbReference type="ChEBI" id="CHEBI:29917"/>
        <dbReference type="ChEBI" id="CHEBI:57844"/>
        <dbReference type="ChEBI" id="CHEBI:57856"/>
        <dbReference type="ChEBI" id="CHEBI:59789"/>
        <dbReference type="ChEBI" id="CHEBI:64428"/>
        <dbReference type="ChEBI" id="CHEBI:74418"/>
        <dbReference type="ChEBI" id="CHEBI:74420"/>
        <dbReference type="EC" id="2.8.4.5"/>
    </reaction>
</comment>
<dbReference type="SMART" id="SM00729">
    <property type="entry name" value="Elp3"/>
    <property type="match status" value="1"/>
</dbReference>
<dbReference type="InterPro" id="IPR002792">
    <property type="entry name" value="TRAM_dom"/>
</dbReference>
<dbReference type="NCBIfam" id="TIGR00089">
    <property type="entry name" value="MiaB/RimO family radical SAM methylthiotransferase"/>
    <property type="match status" value="1"/>
</dbReference>
<dbReference type="Pfam" id="PF00919">
    <property type="entry name" value="UPF0004"/>
    <property type="match status" value="1"/>
</dbReference>
<dbReference type="PROSITE" id="PS01278">
    <property type="entry name" value="MTTASE_RADICAL"/>
    <property type="match status" value="1"/>
</dbReference>
<dbReference type="SUPFAM" id="SSF102114">
    <property type="entry name" value="Radical SAM enzymes"/>
    <property type="match status" value="1"/>
</dbReference>
<dbReference type="PROSITE" id="PS51918">
    <property type="entry name" value="RADICAL_SAM"/>
    <property type="match status" value="1"/>
</dbReference>
<feature type="domain" description="TRAM" evidence="12">
    <location>
        <begin position="347"/>
        <end position="402"/>
    </location>
</feature>
<evidence type="ECO:0000259" key="12">
    <source>
        <dbReference type="PROSITE" id="PS50926"/>
    </source>
</evidence>
<keyword evidence="7" id="KW-0479">Metal-binding</keyword>
<dbReference type="InterPro" id="IPR038135">
    <property type="entry name" value="Methylthiotransferase_N_sf"/>
</dbReference>
<dbReference type="NCBIfam" id="TIGR01579">
    <property type="entry name" value="MiaB-like-C"/>
    <property type="match status" value="1"/>
</dbReference>
<evidence type="ECO:0000256" key="6">
    <source>
        <dbReference type="ARBA" id="ARBA00022691"/>
    </source>
</evidence>
<dbReference type="InterPro" id="IPR013848">
    <property type="entry name" value="Methylthiotransferase_N"/>
</dbReference>
<organism evidence="15 16">
    <name type="scientific">Sphingomonas natans</name>
    <dbReference type="NCBI Taxonomy" id="3063330"/>
    <lineage>
        <taxon>Bacteria</taxon>
        <taxon>Pseudomonadati</taxon>
        <taxon>Pseudomonadota</taxon>
        <taxon>Alphaproteobacteria</taxon>
        <taxon>Sphingomonadales</taxon>
        <taxon>Sphingomonadaceae</taxon>
        <taxon>Sphingomonas</taxon>
    </lineage>
</organism>
<evidence type="ECO:0000313" key="16">
    <source>
        <dbReference type="Proteomes" id="UP001169764"/>
    </source>
</evidence>
<dbReference type="InterPro" id="IPR006467">
    <property type="entry name" value="MiaB-like_bact"/>
</dbReference>
<keyword evidence="9" id="KW-0411">Iron-sulfur</keyword>
<evidence type="ECO:0000256" key="9">
    <source>
        <dbReference type="ARBA" id="ARBA00023014"/>
    </source>
</evidence>
<name>A0ABT8YFT2_9SPHN</name>
<evidence type="ECO:0000313" key="15">
    <source>
        <dbReference type="EMBL" id="MDO6416684.1"/>
    </source>
</evidence>
<feature type="domain" description="MTTase N-terminal" evidence="13">
    <location>
        <begin position="2"/>
        <end position="104"/>
    </location>
</feature>
<evidence type="ECO:0000256" key="4">
    <source>
        <dbReference type="ARBA" id="ARBA00022485"/>
    </source>
</evidence>
<evidence type="ECO:0000256" key="2">
    <source>
        <dbReference type="ARBA" id="ARBA00002399"/>
    </source>
</evidence>
<comment type="cofactor">
    <cofactor evidence="1">
        <name>[4Fe-4S] cluster</name>
        <dbReference type="ChEBI" id="CHEBI:49883"/>
    </cofactor>
</comment>
<keyword evidence="6" id="KW-0949">S-adenosyl-L-methionine</keyword>
<dbReference type="EC" id="2.8.4.5" evidence="3"/>
<dbReference type="SFLD" id="SFLDG01082">
    <property type="entry name" value="B12-binding_domain_containing"/>
    <property type="match status" value="1"/>
</dbReference>
<dbReference type="Gene3D" id="3.40.50.12160">
    <property type="entry name" value="Methylthiotransferase, N-terminal domain"/>
    <property type="match status" value="1"/>
</dbReference>
<evidence type="ECO:0000259" key="13">
    <source>
        <dbReference type="PROSITE" id="PS51449"/>
    </source>
</evidence>
<evidence type="ECO:0000256" key="7">
    <source>
        <dbReference type="ARBA" id="ARBA00022723"/>
    </source>
</evidence>
<protein>
    <recommendedName>
        <fullName evidence="3">tRNA (N(6)-L-threonylcarbamoyladenosine(37)-C(2))-methylthiotransferase</fullName>
        <ecNumber evidence="3">2.8.4.5</ecNumber>
    </recommendedName>
    <alternativeName>
        <fullName evidence="10">tRNA-t(6)A37 methylthiotransferase</fullName>
    </alternativeName>
</protein>
<dbReference type="PROSITE" id="PS50926">
    <property type="entry name" value="TRAM"/>
    <property type="match status" value="1"/>
</dbReference>
<comment type="caution">
    <text evidence="15">The sequence shown here is derived from an EMBL/GenBank/DDBJ whole genome shotgun (WGS) entry which is preliminary data.</text>
</comment>
<evidence type="ECO:0000256" key="10">
    <source>
        <dbReference type="ARBA" id="ARBA00031213"/>
    </source>
</evidence>